<dbReference type="NCBIfam" id="TIGR04387">
    <property type="entry name" value="capsid_maj_N4"/>
    <property type="match status" value="1"/>
</dbReference>
<organism evidence="1">
    <name type="scientific">viral metagenome</name>
    <dbReference type="NCBI Taxonomy" id="1070528"/>
    <lineage>
        <taxon>unclassified sequences</taxon>
        <taxon>metagenomes</taxon>
        <taxon>organismal metagenomes</taxon>
    </lineage>
</organism>
<gene>
    <name evidence="1" type="ORF">MM415B01461_0010</name>
</gene>
<reference evidence="1" key="1">
    <citation type="submission" date="2020-03" db="EMBL/GenBank/DDBJ databases">
        <title>The deep terrestrial virosphere.</title>
        <authorList>
            <person name="Holmfeldt K."/>
            <person name="Nilsson E."/>
            <person name="Simone D."/>
            <person name="Lopez-Fernandez M."/>
            <person name="Wu X."/>
            <person name="de Brujin I."/>
            <person name="Lundin D."/>
            <person name="Andersson A."/>
            <person name="Bertilsson S."/>
            <person name="Dopson M."/>
        </authorList>
    </citation>
    <scope>NUCLEOTIDE SEQUENCE</scope>
    <source>
        <strain evidence="1">MM415B01461</strain>
    </source>
</reference>
<accession>A0A6M3IM81</accession>
<evidence type="ECO:0000313" key="1">
    <source>
        <dbReference type="EMBL" id="QJA58371.1"/>
    </source>
</evidence>
<sequence>MSYTDVTMSLEYYGDVGILTRKVADTHEDPVLKEQMKIMGEQAAETVEELRINFLKAGTNAYYGAAATTRIATLSPPTRGDFARIYRQFKASKAREISEIISATARVSTEPVESAYFVMGSTYLDYDVRNMGGFIPSTHYAASEKRLPGEVGKVDQFRIILTGMFDPWQAAGTSNSTQTTYLTSLTSGTGSPDIFPMIVVAQNGYAIVPLQGYDAVDIAVMNPGIATKDDPHGLIGFSSWITAQTGGILNQSWVARLEVCATAAP</sequence>
<dbReference type="EMBL" id="MT141320">
    <property type="protein sequence ID" value="QJA58371.1"/>
    <property type="molecule type" value="Genomic_DNA"/>
</dbReference>
<protein>
    <submittedName>
        <fullName evidence="1">Putative capsid protein</fullName>
    </submittedName>
</protein>
<proteinExistence type="predicted"/>
<dbReference type="AlphaFoldDB" id="A0A6M3IM81"/>
<name>A0A6M3IM81_9ZZZZ</name>